<comment type="caution">
    <text evidence="7">The sequence shown here is derived from an EMBL/GenBank/DDBJ whole genome shotgun (WGS) entry which is preliminary data.</text>
</comment>
<keyword evidence="2" id="KW-0067">ATP-binding</keyword>
<accession>A0ABR0SZE8</accession>
<feature type="region of interest" description="Disordered" evidence="5">
    <location>
        <begin position="248"/>
        <end position="268"/>
    </location>
</feature>
<feature type="compositionally biased region" description="Basic and acidic residues" evidence="5">
    <location>
        <begin position="1100"/>
        <end position="1109"/>
    </location>
</feature>
<dbReference type="InterPro" id="IPR043129">
    <property type="entry name" value="ATPase_NBD"/>
</dbReference>
<dbReference type="Proteomes" id="UP001338125">
    <property type="component" value="Unassembled WGS sequence"/>
</dbReference>
<name>A0ABR0SZE8_9HYPO</name>
<evidence type="ECO:0000256" key="4">
    <source>
        <dbReference type="SAM" id="Coils"/>
    </source>
</evidence>
<evidence type="ECO:0000256" key="5">
    <source>
        <dbReference type="SAM" id="MobiDB-lite"/>
    </source>
</evidence>
<feature type="compositionally biased region" description="Low complexity" evidence="5">
    <location>
        <begin position="1082"/>
        <end position="1099"/>
    </location>
</feature>
<dbReference type="Gene3D" id="3.30.420.40">
    <property type="match status" value="2"/>
</dbReference>
<dbReference type="Gene3D" id="1.20.1270.10">
    <property type="match status" value="1"/>
</dbReference>
<protein>
    <submittedName>
        <fullName evidence="7">Hypoxia up-regulated protein 1</fullName>
    </submittedName>
</protein>
<dbReference type="InterPro" id="IPR013126">
    <property type="entry name" value="Hsp_70_fam"/>
</dbReference>
<dbReference type="SUPFAM" id="SSF53067">
    <property type="entry name" value="Actin-like ATPase domain"/>
    <property type="match status" value="2"/>
</dbReference>
<gene>
    <name evidence="7" type="ORF">PT974_02616</name>
</gene>
<feature type="coiled-coil region" evidence="4">
    <location>
        <begin position="102"/>
        <end position="147"/>
    </location>
</feature>
<dbReference type="EMBL" id="JAVFKD010000002">
    <property type="protein sequence ID" value="KAK5997262.1"/>
    <property type="molecule type" value="Genomic_DNA"/>
</dbReference>
<dbReference type="PANTHER" id="PTHR45639">
    <property type="entry name" value="HSC70CB, ISOFORM G-RELATED"/>
    <property type="match status" value="1"/>
</dbReference>
<feature type="region of interest" description="Disordered" evidence="5">
    <location>
        <begin position="1269"/>
        <end position="1316"/>
    </location>
</feature>
<dbReference type="InterPro" id="IPR058602">
    <property type="entry name" value="YAG7_dimerisation_dom"/>
</dbReference>
<feature type="domain" description="YAG7-like dimerisation" evidence="6">
    <location>
        <begin position="158"/>
        <end position="241"/>
    </location>
</feature>
<keyword evidence="1" id="KW-0547">Nucleotide-binding</keyword>
<keyword evidence="8" id="KW-1185">Reference proteome</keyword>
<organism evidence="7 8">
    <name type="scientific">Cladobotryum mycophilum</name>
    <dbReference type="NCBI Taxonomy" id="491253"/>
    <lineage>
        <taxon>Eukaryota</taxon>
        <taxon>Fungi</taxon>
        <taxon>Dikarya</taxon>
        <taxon>Ascomycota</taxon>
        <taxon>Pezizomycotina</taxon>
        <taxon>Sordariomycetes</taxon>
        <taxon>Hypocreomycetidae</taxon>
        <taxon>Hypocreales</taxon>
        <taxon>Hypocreaceae</taxon>
        <taxon>Cladobotryum</taxon>
    </lineage>
</organism>
<feature type="region of interest" description="Disordered" evidence="5">
    <location>
        <begin position="1374"/>
        <end position="1422"/>
    </location>
</feature>
<proteinExistence type="predicted"/>
<feature type="compositionally biased region" description="Basic and acidic residues" evidence="5">
    <location>
        <begin position="393"/>
        <end position="426"/>
    </location>
</feature>
<dbReference type="CDD" id="cd10230">
    <property type="entry name" value="ASKHA_NBD_HSP70_HYOU1"/>
    <property type="match status" value="1"/>
</dbReference>
<dbReference type="Pfam" id="PF26434">
    <property type="entry name" value="YAG7_C"/>
    <property type="match status" value="1"/>
</dbReference>
<keyword evidence="3" id="KW-0143">Chaperone</keyword>
<dbReference type="Pfam" id="PF00012">
    <property type="entry name" value="HSP70"/>
    <property type="match status" value="2"/>
</dbReference>
<feature type="region of interest" description="Disordered" evidence="5">
    <location>
        <begin position="1"/>
        <end position="48"/>
    </location>
</feature>
<evidence type="ECO:0000313" key="8">
    <source>
        <dbReference type="Proteomes" id="UP001338125"/>
    </source>
</evidence>
<dbReference type="InterPro" id="IPR029048">
    <property type="entry name" value="HSP70_C_sf"/>
</dbReference>
<evidence type="ECO:0000259" key="6">
    <source>
        <dbReference type="Pfam" id="PF26434"/>
    </source>
</evidence>
<feature type="region of interest" description="Disordered" evidence="5">
    <location>
        <begin position="316"/>
        <end position="426"/>
    </location>
</feature>
<feature type="compositionally biased region" description="Basic residues" evidence="5">
    <location>
        <begin position="1377"/>
        <end position="1395"/>
    </location>
</feature>
<feature type="compositionally biased region" description="Basic and acidic residues" evidence="5">
    <location>
        <begin position="358"/>
        <end position="371"/>
    </location>
</feature>
<dbReference type="PANTHER" id="PTHR45639:SF3">
    <property type="entry name" value="HYPOXIA UP-REGULATED PROTEIN 1"/>
    <property type="match status" value="1"/>
</dbReference>
<keyword evidence="4" id="KW-0175">Coiled coil</keyword>
<dbReference type="PRINTS" id="PR00301">
    <property type="entry name" value="HEATSHOCK70"/>
</dbReference>
<feature type="compositionally biased region" description="Low complexity" evidence="5">
    <location>
        <begin position="333"/>
        <end position="357"/>
    </location>
</feature>
<evidence type="ECO:0000256" key="1">
    <source>
        <dbReference type="ARBA" id="ARBA00022741"/>
    </source>
</evidence>
<dbReference type="Gene3D" id="3.30.30.30">
    <property type="match status" value="1"/>
</dbReference>
<evidence type="ECO:0000256" key="2">
    <source>
        <dbReference type="ARBA" id="ARBA00022840"/>
    </source>
</evidence>
<reference evidence="7 8" key="1">
    <citation type="submission" date="2024-01" db="EMBL/GenBank/DDBJ databases">
        <title>Complete genome of Cladobotryum mycophilum ATHUM6906.</title>
        <authorList>
            <person name="Christinaki A.C."/>
            <person name="Myridakis A.I."/>
            <person name="Kouvelis V.N."/>
        </authorList>
    </citation>
    <scope>NUCLEOTIDE SEQUENCE [LARGE SCALE GENOMIC DNA]</scope>
    <source>
        <strain evidence="7 8">ATHUM6906</strain>
    </source>
</reference>
<evidence type="ECO:0000313" key="7">
    <source>
        <dbReference type="EMBL" id="KAK5997262.1"/>
    </source>
</evidence>
<evidence type="ECO:0000256" key="3">
    <source>
        <dbReference type="ARBA" id="ARBA00023186"/>
    </source>
</evidence>
<dbReference type="Gene3D" id="3.90.640.10">
    <property type="entry name" value="Actin, Chain A, domain 4"/>
    <property type="match status" value="1"/>
</dbReference>
<feature type="compositionally biased region" description="Polar residues" evidence="5">
    <location>
        <begin position="254"/>
        <end position="263"/>
    </location>
</feature>
<sequence>MAAPAAQTVSKSSKKKAAKALERTESPAPSTGSGPADKAADNDEFESPYIKELQKNIRNTNKKLTNASKTDAILSQHSEKSLDELVAEKIINADQKAQILKKPALQAQIAQFEEQLVQYQKVHEQYQARATAEKAEWEKSVEKAKADAVGEAKAEFKSSLDDHLLVLSQFLRLAAYRREEAKDPESDESQAIEGVLLAIYAGDETAVSSMLKLIEGSEDQIISVPGEQLQTTYATVKSIAKTYQAPSLVEGTQAPETQETTEVASDPTIANEAATEIEAGDGALTNGESPAEPATNGLANAEVADDAANAVAENQWDSANKEETSISQEWVDVAAPKETAETETVPETTPAAAAAAEEVSRQSWADDHPETTDAAPASADPNDGFHQVQRNRGRQDREGGGGRGRGRGEWRGRGGGHRGDGRGRGRGSREISFWLPYYNLALLRARALACIQNPHHHRSARPPKKHGIAAVFPGVDAAPRSHLLFSTNVLAAAAVLGVDLGTEYIKAALVKPGIPLEIVLTKDSRRKETSAVAFQPIRGARKEGQFPERNYGADAMAIAARFPAEVYPNLKTVLGLPVGDSIVQEYAARHPALKLETHSKRGTAAFKSNSLEAGEEAWMVEELLAMEFQSIQKNAEATAGGDSTVRSIVLTVPTFYTIEEKRAVQMAAELAGFKVLSLISDGLAVGLNYATSRQFPNINEGAKPEYHLVYDMGAGSTTAAIMRFQSRSVKDIGKFNKTVQEIQVLGSGWDRTLGGDSLNYLIVDDMISQFLESKGAQKISATAEGVKAHGRAIAKLSKEAERLRHVLSANQNTQASFEGLYEDVDFKYKITRTEFEAMAEGHAERVSIAINDALKMSNLDIGDLTSVILHGGATRTPFVQKALEKIIGSSDKIRTNVNSDEAAVFGAAFRAAELSPSFRVKEIRISEGSMYPAGLTWTTSSGKTQRQRLWTAVSPQGAAPKEMTFTELDDFSGTFYQQIGEENKEVRSFSTKNLTATVAALKEKYPSCVDTQFKVGFKLRTENGEVEIVKAAVECEAEVSESFVDGVKNLFGFGKKDQQPLKDGEEAKAESEGSEEVKSDAKSSTSKSSESSTSSGAKTKSTEEAKNEVKTKQIVSIPVEVAVEKTGIPQLTKTEWTKAKDRLKAFATSDKARQQREEALNQLEGYTYKIRDLVDAENFIAKSTEEEREVLTQKASETSDWLYEEGEEATKEDFKAKLKVLQDLVAPIQKRVDEAAKRPQLIGTLKDSLNQTTVFLNGLRQQVAEYEEWKAKASDSATPETKSDFDGLEDDDSASAEGSTEEMKEKETGPLPPLYKPEELDELEALQKSTLEWLNEMLAKQEGVAENANPILLSSDLIAKQEKLNKASIDLALKGVKQMKKPKKPSSKDKKKPTKAKSAGGQSPPLRFPRAGCRSRRMRWRR</sequence>
<feature type="compositionally biased region" description="Basic residues" evidence="5">
    <location>
        <begin position="1413"/>
        <end position="1422"/>
    </location>
</feature>
<feature type="region of interest" description="Disordered" evidence="5">
    <location>
        <begin position="1058"/>
        <end position="1109"/>
    </location>
</feature>
<feature type="compositionally biased region" description="Basic and acidic residues" evidence="5">
    <location>
        <begin position="1058"/>
        <end position="1081"/>
    </location>
</feature>
<dbReference type="SUPFAM" id="SSF100934">
    <property type="entry name" value="Heat shock protein 70kD (HSP70), C-terminal subdomain"/>
    <property type="match status" value="1"/>
</dbReference>